<dbReference type="Pfam" id="PF00514">
    <property type="entry name" value="Arm"/>
    <property type="match status" value="3"/>
</dbReference>
<evidence type="ECO:0000313" key="8">
    <source>
        <dbReference type="Proteomes" id="UP000501690"/>
    </source>
</evidence>
<evidence type="ECO:0000256" key="3">
    <source>
        <dbReference type="ARBA" id="ARBA00022737"/>
    </source>
</evidence>
<organism evidence="7 8">
    <name type="scientific">Vigna unguiculata</name>
    <name type="common">Cowpea</name>
    <dbReference type="NCBI Taxonomy" id="3917"/>
    <lineage>
        <taxon>Eukaryota</taxon>
        <taxon>Viridiplantae</taxon>
        <taxon>Streptophyta</taxon>
        <taxon>Embryophyta</taxon>
        <taxon>Tracheophyta</taxon>
        <taxon>Spermatophyta</taxon>
        <taxon>Magnoliopsida</taxon>
        <taxon>eudicotyledons</taxon>
        <taxon>Gunneridae</taxon>
        <taxon>Pentapetalae</taxon>
        <taxon>rosids</taxon>
        <taxon>fabids</taxon>
        <taxon>Fabales</taxon>
        <taxon>Fabaceae</taxon>
        <taxon>Papilionoideae</taxon>
        <taxon>50 kb inversion clade</taxon>
        <taxon>NPAAA clade</taxon>
        <taxon>indigoferoid/millettioid clade</taxon>
        <taxon>Phaseoleae</taxon>
        <taxon>Vigna</taxon>
    </lineage>
</organism>
<dbReference type="Gramene" id="Vigun07g242500.1.v1.2">
    <property type="protein sequence ID" value="Vigun07g242500.1.v1.2"/>
    <property type="gene ID" value="Vigun07g242500.v1.2"/>
</dbReference>
<sequence>MELQRRQDQSLSQRKGQKRKLDEEQHDERQISAAPSTAAERAALLCDVGEQVSILESTFTWNEADRSAAKRATHALADLAKNEEVVNLIVEGGAIPALVKHLQAPPLIDRVQKPLPFEHEVEKGSAFALGLLAVKPEHQQLIVDSGALIHLVDLLKRHKDGLTSRAINSLIRRAADAITNLAHENSSIKTRVRLEGGIPPLVHLLDFADAKVQRAAAGALRTLAFKNDENKNQIVECNALPTLILMLRSEDAAVHYEAVGVIGNLVHSSPNIKKEVLLAGALQPVIGLLSSCCSESQREAALLLGQFAATDSDCKVHIVQRGAVQPLIEMLQSSDVQLREMSAFALGRLAQDTHNQAGIAHNGGLVPLLKLLDSKNGSLQHNAAFALYGLADNEDNVSDFIRVGGVQRLQDGEFIVQATKDCVAKTLKRLEEKIQGRVLNHLLYLMRVSEKGCQRRVALALAHLCSADDQRKIFIDHYGLELLIGLLGSSSSKQQLDGAVALCKLANKASTLSPVDAPPLSPTPQVYLGEQYVNNATLSDVTFLVEGKQFYAHRICLLASSDAFRAMFDGGYREKEARDIEIPNIRWEVFELMMRFVYCGSVDVTLDIAQDLLRAADQYLLEGLKRLCEYTIAQDISLENVSSMYELSEAFNAIPLRHACILFILEQFDKLSARPGHSLLIQRVIPEIRNYFVKALTKANCHNNRL</sequence>
<feature type="repeat" description="ARM" evidence="4">
    <location>
        <begin position="196"/>
        <end position="231"/>
    </location>
</feature>
<dbReference type="GO" id="GO:0012505">
    <property type="term" value="C:endomembrane system"/>
    <property type="evidence" value="ECO:0007669"/>
    <property type="project" value="UniProtKB-SubCell"/>
</dbReference>
<feature type="repeat" description="ARM" evidence="4">
    <location>
        <begin position="322"/>
        <end position="364"/>
    </location>
</feature>
<reference evidence="7 8" key="1">
    <citation type="submission" date="2019-04" db="EMBL/GenBank/DDBJ databases">
        <title>An improved genome assembly and genetic linkage map for asparagus bean, Vigna unguiculata ssp. sesquipedialis.</title>
        <authorList>
            <person name="Xia Q."/>
            <person name="Zhang R."/>
            <person name="Dong Y."/>
        </authorList>
    </citation>
    <scope>NUCLEOTIDE SEQUENCE [LARGE SCALE GENOMIC DNA]</scope>
    <source>
        <tissue evidence="7">Leaf</tissue>
    </source>
</reference>
<dbReference type="Gene3D" id="1.25.10.10">
    <property type="entry name" value="Leucine-rich Repeat Variant"/>
    <property type="match status" value="3"/>
</dbReference>
<feature type="repeat" description="ARM" evidence="4">
    <location>
        <begin position="93"/>
        <end position="147"/>
    </location>
</feature>
<dbReference type="OrthoDB" id="29145at2759"/>
<dbReference type="SMART" id="SM00185">
    <property type="entry name" value="ARM"/>
    <property type="match status" value="8"/>
</dbReference>
<dbReference type="PROSITE" id="PS50176">
    <property type="entry name" value="ARM_REPEAT"/>
    <property type="match status" value="6"/>
</dbReference>
<feature type="region of interest" description="Disordered" evidence="5">
    <location>
        <begin position="1"/>
        <end position="36"/>
    </location>
</feature>
<dbReference type="InterPro" id="IPR016024">
    <property type="entry name" value="ARM-type_fold"/>
</dbReference>
<comment type="subcellular location">
    <subcellularLocation>
        <location evidence="1">Endomembrane system</location>
        <topology evidence="1">Peripheral membrane protein</topology>
    </subcellularLocation>
</comment>
<evidence type="ECO:0000256" key="5">
    <source>
        <dbReference type="SAM" id="MobiDB-lite"/>
    </source>
</evidence>
<dbReference type="SUPFAM" id="SSF48371">
    <property type="entry name" value="ARM repeat"/>
    <property type="match status" value="2"/>
</dbReference>
<feature type="domain" description="BTB" evidence="6">
    <location>
        <begin position="539"/>
        <end position="606"/>
    </location>
</feature>
<dbReference type="Gene3D" id="3.30.710.10">
    <property type="entry name" value="Potassium Channel Kv1.1, Chain A"/>
    <property type="match status" value="1"/>
</dbReference>
<name>A0A4D6N659_VIGUN</name>
<evidence type="ECO:0000256" key="1">
    <source>
        <dbReference type="ARBA" id="ARBA00004184"/>
    </source>
</evidence>
<evidence type="ECO:0000259" key="6">
    <source>
        <dbReference type="PROSITE" id="PS50097"/>
    </source>
</evidence>
<dbReference type="PANTHER" id="PTHR46710">
    <property type="entry name" value="ARM REPEAT PROTEIN INTERACTING WITH ABF2"/>
    <property type="match status" value="1"/>
</dbReference>
<dbReference type="Gramene" id="Vigun07g242500.2.v1.2">
    <property type="protein sequence ID" value="Vigun07g242500.2.v1.2"/>
    <property type="gene ID" value="Vigun07g242500.v1.2"/>
</dbReference>
<feature type="repeat" description="ARM" evidence="4">
    <location>
        <begin position="238"/>
        <end position="280"/>
    </location>
</feature>
<accession>A0A4D6N659</accession>
<dbReference type="InterPro" id="IPR000210">
    <property type="entry name" value="BTB/POZ_dom"/>
</dbReference>
<dbReference type="Proteomes" id="UP000501690">
    <property type="component" value="Linkage Group LG9"/>
</dbReference>
<protein>
    <submittedName>
        <fullName evidence="7">Vacuolar protein 8</fullName>
    </submittedName>
</protein>
<feature type="repeat" description="ARM" evidence="4">
    <location>
        <begin position="363"/>
        <end position="405"/>
    </location>
</feature>
<dbReference type="InterPro" id="IPR000225">
    <property type="entry name" value="Armadillo"/>
</dbReference>
<dbReference type="Pfam" id="PF00651">
    <property type="entry name" value="BTB"/>
    <property type="match status" value="1"/>
</dbReference>
<dbReference type="Gramene" id="Vigun07g242500.3.v1.2">
    <property type="protein sequence ID" value="Vigun07g242500.3.v1.2"/>
    <property type="gene ID" value="Vigun07g242500.v1.2"/>
</dbReference>
<comment type="pathway">
    <text evidence="2">Protein modification; protein ubiquitination.</text>
</comment>
<dbReference type="EMBL" id="CP039353">
    <property type="protein sequence ID" value="QCE08361.1"/>
    <property type="molecule type" value="Genomic_DNA"/>
</dbReference>
<dbReference type="InterPro" id="IPR011333">
    <property type="entry name" value="SKP1/BTB/POZ_sf"/>
</dbReference>
<keyword evidence="3" id="KW-0677">Repeat</keyword>
<evidence type="ECO:0000256" key="2">
    <source>
        <dbReference type="ARBA" id="ARBA00004906"/>
    </source>
</evidence>
<feature type="repeat" description="ARM" evidence="4">
    <location>
        <begin position="146"/>
        <end position="196"/>
    </location>
</feature>
<dbReference type="InterPro" id="IPR044282">
    <property type="entry name" value="ABAP1/ARIA"/>
</dbReference>
<dbReference type="AlphaFoldDB" id="A0A4D6N659"/>
<dbReference type="PANTHER" id="PTHR46710:SF12">
    <property type="entry name" value="ARM REPEAT PROTEIN INTERACTING WITH ABF2 PROTEIN"/>
    <property type="match status" value="1"/>
</dbReference>
<keyword evidence="8" id="KW-1185">Reference proteome</keyword>
<gene>
    <name evidence="7" type="ORF">DEO72_LG9g3390</name>
</gene>
<dbReference type="CDD" id="cd18352">
    <property type="entry name" value="BTB_POZ_ARIA_plant"/>
    <property type="match status" value="1"/>
</dbReference>
<evidence type="ECO:0000256" key="4">
    <source>
        <dbReference type="PROSITE-ProRule" id="PRU00259"/>
    </source>
</evidence>
<feature type="compositionally biased region" description="Basic and acidic residues" evidence="5">
    <location>
        <begin position="19"/>
        <end position="30"/>
    </location>
</feature>
<evidence type="ECO:0000313" key="7">
    <source>
        <dbReference type="EMBL" id="QCE08361.1"/>
    </source>
</evidence>
<dbReference type="SUPFAM" id="SSF54695">
    <property type="entry name" value="POZ domain"/>
    <property type="match status" value="1"/>
</dbReference>
<dbReference type="SMART" id="SM00225">
    <property type="entry name" value="BTB"/>
    <property type="match status" value="1"/>
</dbReference>
<dbReference type="PROSITE" id="PS50097">
    <property type="entry name" value="BTB"/>
    <property type="match status" value="1"/>
</dbReference>
<dbReference type="InterPro" id="IPR011989">
    <property type="entry name" value="ARM-like"/>
</dbReference>
<proteinExistence type="predicted"/>